<dbReference type="Proteomes" id="UP001497535">
    <property type="component" value="Unassembled WGS sequence"/>
</dbReference>
<reference evidence="1" key="1">
    <citation type="submission" date="2023-11" db="EMBL/GenBank/DDBJ databases">
        <authorList>
            <person name="Poullet M."/>
        </authorList>
    </citation>
    <scope>NUCLEOTIDE SEQUENCE</scope>
    <source>
        <strain evidence="1">E1834</strain>
    </source>
</reference>
<accession>A0ACB0XTW1</accession>
<dbReference type="EMBL" id="CAVMJV010000003">
    <property type="protein sequence ID" value="CAK5017335.1"/>
    <property type="molecule type" value="Genomic_DNA"/>
</dbReference>
<organism evidence="1 2">
    <name type="scientific">Meloidogyne enterolobii</name>
    <name type="common">Root-knot nematode worm</name>
    <name type="synonym">Meloidogyne mayaguensis</name>
    <dbReference type="NCBI Taxonomy" id="390850"/>
    <lineage>
        <taxon>Eukaryota</taxon>
        <taxon>Metazoa</taxon>
        <taxon>Ecdysozoa</taxon>
        <taxon>Nematoda</taxon>
        <taxon>Chromadorea</taxon>
        <taxon>Rhabditida</taxon>
        <taxon>Tylenchina</taxon>
        <taxon>Tylenchomorpha</taxon>
        <taxon>Tylenchoidea</taxon>
        <taxon>Meloidogynidae</taxon>
        <taxon>Meloidogyninae</taxon>
        <taxon>Meloidogyne</taxon>
    </lineage>
</organism>
<name>A0ACB0XTW1_MELEN</name>
<comment type="caution">
    <text evidence="1">The sequence shown here is derived from an EMBL/GenBank/DDBJ whole genome shotgun (WGS) entry which is preliminary data.</text>
</comment>
<gene>
    <name evidence="1" type="ORF">MENTE1834_LOCUS3489</name>
</gene>
<proteinExistence type="predicted"/>
<evidence type="ECO:0000313" key="1">
    <source>
        <dbReference type="EMBL" id="CAK5017335.1"/>
    </source>
</evidence>
<sequence>MFSTFFDGDRKGTQRGIIKLSGSRRRRIFSLIFNPDFFILTFILEESNTLRTTLTEAL</sequence>
<keyword evidence="2" id="KW-1185">Reference proteome</keyword>
<evidence type="ECO:0000313" key="2">
    <source>
        <dbReference type="Proteomes" id="UP001497535"/>
    </source>
</evidence>
<protein>
    <submittedName>
        <fullName evidence="1">Uncharacterized protein</fullName>
    </submittedName>
</protein>